<gene>
    <name evidence="4" type="ORF">SSX86_015896</name>
</gene>
<dbReference type="Proteomes" id="UP001408789">
    <property type="component" value="Unassembled WGS sequence"/>
</dbReference>
<dbReference type="PROSITE" id="PS50879">
    <property type="entry name" value="RNASE_H_1"/>
    <property type="match status" value="1"/>
</dbReference>
<keyword evidence="5" id="KW-1185">Reference proteome</keyword>
<dbReference type="Gene3D" id="3.30.420.10">
    <property type="entry name" value="Ribonuclease H-like superfamily/Ribonuclease H"/>
    <property type="match status" value="1"/>
</dbReference>
<comment type="caution">
    <text evidence="4">The sequence shown here is derived from an EMBL/GenBank/DDBJ whole genome shotgun (WGS) entry which is preliminary data.</text>
</comment>
<dbReference type="SUPFAM" id="SSF53098">
    <property type="entry name" value="Ribonuclease H-like"/>
    <property type="match status" value="1"/>
</dbReference>
<dbReference type="FunFam" id="3.30.420.10:FF:000076">
    <property type="entry name" value="RBR-type E3 ubiquitin transferase"/>
    <property type="match status" value="1"/>
</dbReference>
<reference evidence="4 5" key="1">
    <citation type="submission" date="2024-04" db="EMBL/GenBank/DDBJ databases">
        <title>The reference genome of an endangered Asteraceae, Deinandra increscens subsp. villosa, native to the Central Coast of California.</title>
        <authorList>
            <person name="Guilliams M."/>
            <person name="Hasenstab-Lehman K."/>
            <person name="Meyer R."/>
            <person name="Mcevoy S."/>
        </authorList>
    </citation>
    <scope>NUCLEOTIDE SEQUENCE [LARGE SCALE GENOMIC DNA]</scope>
    <source>
        <tissue evidence="4">Leaf</tissue>
    </source>
</reference>
<proteinExistence type="predicted"/>
<name>A0AAP0GXK9_9ASTR</name>
<dbReference type="InterPro" id="IPR002156">
    <property type="entry name" value="RNaseH_domain"/>
</dbReference>
<feature type="region of interest" description="Disordered" evidence="2">
    <location>
        <begin position="427"/>
        <end position="449"/>
    </location>
</feature>
<feature type="coiled-coil region" evidence="1">
    <location>
        <begin position="328"/>
        <end position="359"/>
    </location>
</feature>
<evidence type="ECO:0000313" key="5">
    <source>
        <dbReference type="Proteomes" id="UP001408789"/>
    </source>
</evidence>
<evidence type="ECO:0000259" key="3">
    <source>
        <dbReference type="PROSITE" id="PS50879"/>
    </source>
</evidence>
<dbReference type="PANTHER" id="PTHR46387">
    <property type="entry name" value="POLYNUCLEOTIDYL TRANSFERASE, RIBONUCLEASE H-LIKE SUPERFAMILY PROTEIN"/>
    <property type="match status" value="1"/>
</dbReference>
<dbReference type="InterPro" id="IPR012337">
    <property type="entry name" value="RNaseH-like_sf"/>
</dbReference>
<protein>
    <recommendedName>
        <fullName evidence="3">RNase H type-1 domain-containing protein</fullName>
    </recommendedName>
</protein>
<dbReference type="GO" id="GO:0003676">
    <property type="term" value="F:nucleic acid binding"/>
    <property type="evidence" value="ECO:0007669"/>
    <property type="project" value="InterPro"/>
</dbReference>
<evidence type="ECO:0000256" key="1">
    <source>
        <dbReference type="SAM" id="Coils"/>
    </source>
</evidence>
<dbReference type="InterPro" id="IPR009027">
    <property type="entry name" value="Ribosomal_bL9/RNase_H1_N"/>
</dbReference>
<feature type="domain" description="RNase H type-1" evidence="3">
    <location>
        <begin position="164"/>
        <end position="295"/>
    </location>
</feature>
<dbReference type="Gene3D" id="3.40.970.10">
    <property type="entry name" value="Ribonuclease H1, N-terminal domain"/>
    <property type="match status" value="1"/>
</dbReference>
<accession>A0AAP0GXK9</accession>
<evidence type="ECO:0000313" key="4">
    <source>
        <dbReference type="EMBL" id="KAK9064514.1"/>
    </source>
</evidence>
<dbReference type="CDD" id="cd09279">
    <property type="entry name" value="RNase_HI_like"/>
    <property type="match status" value="1"/>
</dbReference>
<dbReference type="InterPro" id="IPR036397">
    <property type="entry name" value="RNaseH_sf"/>
</dbReference>
<organism evidence="4 5">
    <name type="scientific">Deinandra increscens subsp. villosa</name>
    <dbReference type="NCBI Taxonomy" id="3103831"/>
    <lineage>
        <taxon>Eukaryota</taxon>
        <taxon>Viridiplantae</taxon>
        <taxon>Streptophyta</taxon>
        <taxon>Embryophyta</taxon>
        <taxon>Tracheophyta</taxon>
        <taxon>Spermatophyta</taxon>
        <taxon>Magnoliopsida</taxon>
        <taxon>eudicotyledons</taxon>
        <taxon>Gunneridae</taxon>
        <taxon>Pentapetalae</taxon>
        <taxon>asterids</taxon>
        <taxon>campanulids</taxon>
        <taxon>Asterales</taxon>
        <taxon>Asteraceae</taxon>
        <taxon>Asteroideae</taxon>
        <taxon>Heliantheae alliance</taxon>
        <taxon>Madieae</taxon>
        <taxon>Madiinae</taxon>
        <taxon>Deinandra</taxon>
    </lineage>
</organism>
<dbReference type="Pfam" id="PF13456">
    <property type="entry name" value="RVT_3"/>
    <property type="match status" value="1"/>
</dbReference>
<sequence length="488" mass="52933">MLGEEKNAFFVVRKGDLVGVYKNLNDCQAQVGSSVCDPPVSVYKGYTMPKETEEYMISCGLKNALYSIKAADLTEELFGNLVACPFQQPHFALGEPSSDHLSKRRFQEVLGSQTGIFGAGDVKGSNLSILRDRGQEGFELATMSGDPARKHAKLERLATQALTTNRTCILEFDGASKGNPGQAGAGAVLRTDDGNLICRLREGLGIVTNNVAEYRAMILGLRYALSKGFTGIRVLGDSKLVCMQVQGLWKVKNQNISKLYEEAKKLKDKFRFFQIDHVLRDLNSDADTQANLAVDLAGATFFLPYSTLLFSRGDKTPSWSDPGSRLGIEKLSFQAMDMEKKLAEANEKIQAQAETAKGKTLLYEHKLTEQRQALEAKMAADAEIGQLSAARSVLECKIQMAEEAEAAGFQVPGWDVAGWRLVLESLGGDGDGEGKDGTEGGSSKVVPDSPVAPTRAFVIELGTGKKLEDVVKPVEEEKTVGDEDIATV</sequence>
<dbReference type="PANTHER" id="PTHR46387:SF2">
    <property type="entry name" value="RIBONUCLEASE HI"/>
    <property type="match status" value="1"/>
</dbReference>
<dbReference type="EMBL" id="JBCNJP010000017">
    <property type="protein sequence ID" value="KAK9064514.1"/>
    <property type="molecule type" value="Genomic_DNA"/>
</dbReference>
<dbReference type="InterPro" id="IPR037056">
    <property type="entry name" value="RNase_H1_N_sf"/>
</dbReference>
<evidence type="ECO:0000256" key="2">
    <source>
        <dbReference type="SAM" id="MobiDB-lite"/>
    </source>
</evidence>
<keyword evidence="1" id="KW-0175">Coiled coil</keyword>
<dbReference type="SUPFAM" id="SSF55658">
    <property type="entry name" value="L9 N-domain-like"/>
    <property type="match status" value="1"/>
</dbReference>
<dbReference type="AlphaFoldDB" id="A0AAP0GXK9"/>
<dbReference type="GO" id="GO:0004523">
    <property type="term" value="F:RNA-DNA hybrid ribonuclease activity"/>
    <property type="evidence" value="ECO:0007669"/>
    <property type="project" value="InterPro"/>
</dbReference>